<dbReference type="EMBL" id="KF148055">
    <property type="protein sequence ID" value="AGP24928.1"/>
    <property type="molecule type" value="Genomic_DNA"/>
</dbReference>
<accession>S4WXY9</accession>
<reference evidence="1 2" key="1">
    <citation type="submission" date="2013-05" db="EMBL/GenBank/DDBJ databases">
        <authorList>
            <person name="Anany H."/>
            <person name="Corbeil J."/>
            <person name="Kropinski A.M."/>
            <person name="Moineau S."/>
            <person name="Plante P.-L."/>
            <person name="Tremblay D."/>
        </authorList>
    </citation>
    <scope>NUCLEOTIDE SEQUENCE [LARGE SCALE GENOMIC DNA]</scope>
</reference>
<gene>
    <name evidence="1" type="ORF">Jersey_40</name>
</gene>
<protein>
    <submittedName>
        <fullName evidence="1">Uncharacterized protein</fullName>
    </submittedName>
</protein>
<proteinExistence type="predicted"/>
<name>S4WXY9_9CAUD</name>
<sequence length="40" mass="4458">MKAPSADIKDFLSYGPDTGVFKWVKRSGPRGERITTQGFL</sequence>
<dbReference type="Proteomes" id="UP000014902">
    <property type="component" value="Segment"/>
</dbReference>
<dbReference type="KEGG" id="vg:16901003"/>
<keyword evidence="2" id="KW-1185">Reference proteome</keyword>
<evidence type="ECO:0000313" key="2">
    <source>
        <dbReference type="Proteomes" id="UP000014902"/>
    </source>
</evidence>
<dbReference type="GeneID" id="16901003"/>
<organism evidence="1 2">
    <name type="scientific">Salmonella phage Jersey</name>
    <dbReference type="NCBI Taxonomy" id="1340534"/>
    <lineage>
        <taxon>Viruses</taxon>
        <taxon>Duplodnaviria</taxon>
        <taxon>Heunggongvirae</taxon>
        <taxon>Uroviricota</taxon>
        <taxon>Caudoviricetes</taxon>
        <taxon>Sarkviridae</taxon>
        <taxon>Guernseyvirinae</taxon>
        <taxon>Jerseyvirus</taxon>
        <taxon>Jerseyvirus jersey</taxon>
    </lineage>
</organism>
<dbReference type="RefSeq" id="YP_008239749.1">
    <property type="nucleotide sequence ID" value="NC_021777.1"/>
</dbReference>
<evidence type="ECO:0000313" key="1">
    <source>
        <dbReference type="EMBL" id="AGP24928.1"/>
    </source>
</evidence>